<dbReference type="NCBIfam" id="TIGR02937">
    <property type="entry name" value="sigma70-ECF"/>
    <property type="match status" value="1"/>
</dbReference>
<dbReference type="Gene3D" id="1.10.10.10">
    <property type="entry name" value="Winged helix-like DNA-binding domain superfamily/Winged helix DNA-binding domain"/>
    <property type="match status" value="1"/>
</dbReference>
<dbReference type="EMBL" id="JACHGW010000003">
    <property type="protein sequence ID" value="MBB6051874.1"/>
    <property type="molecule type" value="Genomic_DNA"/>
</dbReference>
<protein>
    <submittedName>
        <fullName evidence="8">RNA polymerase sigma-70 factor (ECF subfamily)</fullName>
    </submittedName>
</protein>
<dbReference type="Pfam" id="PF04542">
    <property type="entry name" value="Sigma70_r2"/>
    <property type="match status" value="1"/>
</dbReference>
<evidence type="ECO:0000256" key="5">
    <source>
        <dbReference type="ARBA" id="ARBA00023163"/>
    </source>
</evidence>
<name>A0A7W9W6V9_ARMRO</name>
<evidence type="ECO:0000313" key="9">
    <source>
        <dbReference type="Proteomes" id="UP000520814"/>
    </source>
</evidence>
<organism evidence="8 9">
    <name type="scientific">Armatimonas rosea</name>
    <dbReference type="NCBI Taxonomy" id="685828"/>
    <lineage>
        <taxon>Bacteria</taxon>
        <taxon>Bacillati</taxon>
        <taxon>Armatimonadota</taxon>
        <taxon>Armatimonadia</taxon>
        <taxon>Armatimonadales</taxon>
        <taxon>Armatimonadaceae</taxon>
        <taxon>Armatimonas</taxon>
    </lineage>
</organism>
<proteinExistence type="inferred from homology"/>
<evidence type="ECO:0000259" key="6">
    <source>
        <dbReference type="Pfam" id="PF04542"/>
    </source>
</evidence>
<keyword evidence="9" id="KW-1185">Reference proteome</keyword>
<dbReference type="InterPro" id="IPR013324">
    <property type="entry name" value="RNA_pol_sigma_r3/r4-like"/>
</dbReference>
<dbReference type="SUPFAM" id="SSF88659">
    <property type="entry name" value="Sigma3 and sigma4 domains of RNA polymerase sigma factors"/>
    <property type="match status" value="1"/>
</dbReference>
<evidence type="ECO:0000256" key="4">
    <source>
        <dbReference type="ARBA" id="ARBA00023125"/>
    </source>
</evidence>
<keyword evidence="4" id="KW-0238">DNA-binding</keyword>
<reference evidence="8 9" key="1">
    <citation type="submission" date="2020-08" db="EMBL/GenBank/DDBJ databases">
        <title>Genomic Encyclopedia of Type Strains, Phase IV (KMG-IV): sequencing the most valuable type-strain genomes for metagenomic binning, comparative biology and taxonomic classification.</title>
        <authorList>
            <person name="Goeker M."/>
        </authorList>
    </citation>
    <scope>NUCLEOTIDE SEQUENCE [LARGE SCALE GENOMIC DNA]</scope>
    <source>
        <strain evidence="8 9">DSM 23562</strain>
    </source>
</reference>
<dbReference type="PANTHER" id="PTHR43133">
    <property type="entry name" value="RNA POLYMERASE ECF-TYPE SIGMA FACTO"/>
    <property type="match status" value="1"/>
</dbReference>
<dbReference type="InterPro" id="IPR014284">
    <property type="entry name" value="RNA_pol_sigma-70_dom"/>
</dbReference>
<keyword evidence="2" id="KW-0805">Transcription regulation</keyword>
<dbReference type="GO" id="GO:0006352">
    <property type="term" value="P:DNA-templated transcription initiation"/>
    <property type="evidence" value="ECO:0007669"/>
    <property type="project" value="InterPro"/>
</dbReference>
<evidence type="ECO:0000313" key="8">
    <source>
        <dbReference type="EMBL" id="MBB6051874.1"/>
    </source>
</evidence>
<dbReference type="PANTHER" id="PTHR43133:SF8">
    <property type="entry name" value="RNA POLYMERASE SIGMA FACTOR HI_1459-RELATED"/>
    <property type="match status" value="1"/>
</dbReference>
<keyword evidence="3" id="KW-0731">Sigma factor</keyword>
<dbReference type="Gene3D" id="1.10.1740.10">
    <property type="match status" value="1"/>
</dbReference>
<evidence type="ECO:0000256" key="2">
    <source>
        <dbReference type="ARBA" id="ARBA00023015"/>
    </source>
</evidence>
<keyword evidence="5" id="KW-0804">Transcription</keyword>
<dbReference type="SUPFAM" id="SSF88946">
    <property type="entry name" value="Sigma2 domain of RNA polymerase sigma factors"/>
    <property type="match status" value="1"/>
</dbReference>
<dbReference type="CDD" id="cd06171">
    <property type="entry name" value="Sigma70_r4"/>
    <property type="match status" value="1"/>
</dbReference>
<dbReference type="InterPro" id="IPR039425">
    <property type="entry name" value="RNA_pol_sigma-70-like"/>
</dbReference>
<dbReference type="Pfam" id="PF08281">
    <property type="entry name" value="Sigma70_r4_2"/>
    <property type="match status" value="1"/>
</dbReference>
<feature type="domain" description="RNA polymerase sigma-70 region 2" evidence="6">
    <location>
        <begin position="27"/>
        <end position="93"/>
    </location>
</feature>
<feature type="domain" description="RNA polymerase sigma factor 70 region 4 type 2" evidence="7">
    <location>
        <begin position="122"/>
        <end position="174"/>
    </location>
</feature>
<dbReference type="InterPro" id="IPR007627">
    <property type="entry name" value="RNA_pol_sigma70_r2"/>
</dbReference>
<dbReference type="InterPro" id="IPR036388">
    <property type="entry name" value="WH-like_DNA-bd_sf"/>
</dbReference>
<dbReference type="GO" id="GO:0016987">
    <property type="term" value="F:sigma factor activity"/>
    <property type="evidence" value="ECO:0007669"/>
    <property type="project" value="UniProtKB-KW"/>
</dbReference>
<evidence type="ECO:0000256" key="1">
    <source>
        <dbReference type="ARBA" id="ARBA00010641"/>
    </source>
</evidence>
<gene>
    <name evidence="8" type="ORF">HNQ39_003684</name>
</gene>
<dbReference type="AlphaFoldDB" id="A0A7W9W6V9"/>
<comment type="caution">
    <text evidence="8">The sequence shown here is derived from an EMBL/GenBank/DDBJ whole genome shotgun (WGS) entry which is preliminary data.</text>
</comment>
<dbReference type="Proteomes" id="UP000520814">
    <property type="component" value="Unassembled WGS sequence"/>
</dbReference>
<dbReference type="InterPro" id="IPR013249">
    <property type="entry name" value="RNA_pol_sigma70_r4_t2"/>
</dbReference>
<evidence type="ECO:0000259" key="7">
    <source>
        <dbReference type="Pfam" id="PF08281"/>
    </source>
</evidence>
<evidence type="ECO:0000256" key="3">
    <source>
        <dbReference type="ARBA" id="ARBA00023082"/>
    </source>
</evidence>
<dbReference type="GO" id="GO:0003677">
    <property type="term" value="F:DNA binding"/>
    <property type="evidence" value="ECO:0007669"/>
    <property type="project" value="UniProtKB-KW"/>
</dbReference>
<dbReference type="RefSeq" id="WP_184199754.1">
    <property type="nucleotide sequence ID" value="NZ_JACHGW010000003.1"/>
</dbReference>
<comment type="similarity">
    <text evidence="1">Belongs to the sigma-70 factor family. ECF subfamily.</text>
</comment>
<accession>A0A7W9W6V9</accession>
<sequence length="203" mass="23473">MGVAATPWARVEQEVERARQHRFDRLAAQHRERFWAYAYRLCGNPADADDLLAETMLEAYQSFDAYQGHGFDRWVFRILTTNRIDQARRASRRPAQPLAEYPEPISGAPTPLDWLLNPLLSEELQLALQKLPDSFRTPLLLCDVEGLDYATIATRLQIPLGTVRSRIHRARERLHRELGQFCHAKDCSVCGKEARYRVQRSSR</sequence>
<dbReference type="InterPro" id="IPR013325">
    <property type="entry name" value="RNA_pol_sigma_r2"/>
</dbReference>